<dbReference type="GO" id="GO:0006355">
    <property type="term" value="P:regulation of DNA-templated transcription"/>
    <property type="evidence" value="ECO:0007669"/>
    <property type="project" value="InterPro"/>
</dbReference>
<dbReference type="SUPFAM" id="SSF46894">
    <property type="entry name" value="C-terminal effector domain of the bipartite response regulators"/>
    <property type="match status" value="1"/>
</dbReference>
<dbReference type="PRINTS" id="PR00038">
    <property type="entry name" value="HTHLUXR"/>
</dbReference>
<dbReference type="EMBL" id="LR134117">
    <property type="protein sequence ID" value="VDZ65337.1"/>
    <property type="molecule type" value="Genomic_DNA"/>
</dbReference>
<dbReference type="Proteomes" id="UP000281391">
    <property type="component" value="Chromosome"/>
</dbReference>
<accession>A0A3S4FW42</accession>
<dbReference type="Gene3D" id="3.40.50.2300">
    <property type="match status" value="1"/>
</dbReference>
<proteinExistence type="predicted"/>
<organism evidence="3 4">
    <name type="scientific">Serratia odorifera</name>
    <dbReference type="NCBI Taxonomy" id="618"/>
    <lineage>
        <taxon>Bacteria</taxon>
        <taxon>Pseudomonadati</taxon>
        <taxon>Pseudomonadota</taxon>
        <taxon>Gammaproteobacteria</taxon>
        <taxon>Enterobacterales</taxon>
        <taxon>Yersiniaceae</taxon>
        <taxon>Serratia</taxon>
    </lineage>
</organism>
<dbReference type="InterPro" id="IPR000792">
    <property type="entry name" value="Tscrpt_reg_LuxR_C"/>
</dbReference>
<dbReference type="InterPro" id="IPR039420">
    <property type="entry name" value="WalR-like"/>
</dbReference>
<dbReference type="PANTHER" id="PTHR43214">
    <property type="entry name" value="TWO-COMPONENT RESPONSE REGULATOR"/>
    <property type="match status" value="1"/>
</dbReference>
<dbReference type="Pfam" id="PF00196">
    <property type="entry name" value="GerE"/>
    <property type="match status" value="1"/>
</dbReference>
<reference evidence="3 4" key="1">
    <citation type="submission" date="2018-12" db="EMBL/GenBank/DDBJ databases">
        <authorList>
            <consortium name="Pathogen Informatics"/>
        </authorList>
    </citation>
    <scope>NUCLEOTIDE SEQUENCE [LARGE SCALE GENOMIC DNA]</scope>
    <source>
        <strain evidence="3 4">NCTC11214</strain>
    </source>
</reference>
<gene>
    <name evidence="3" type="ORF">NCTC11214_05422</name>
</gene>
<evidence type="ECO:0000313" key="4">
    <source>
        <dbReference type="Proteomes" id="UP000281391"/>
    </source>
</evidence>
<sequence length="216" mass="24171">MEPMQIKMEAGNFIFYDPVSWVHEGLMVLLQPSIIGLYQAVAFNQITAALEMQPRQTVIMELYGVNERVIDGVRFILEAKNLWPETAWVVFTDIENYSVLHLLASIPQIALVSKRDGMALLLTGIESARAGQGYQSPCIAQTLLRHPCPAPVKGLSGSEWRIMAMMVAGLTPQRIAISTRLAYKTVSSHKRNILNKLCSTRTGFIKMLLTLRKRAI</sequence>
<evidence type="ECO:0000259" key="2">
    <source>
        <dbReference type="SMART" id="SM00421"/>
    </source>
</evidence>
<evidence type="ECO:0000256" key="1">
    <source>
        <dbReference type="ARBA" id="ARBA00023125"/>
    </source>
</evidence>
<protein>
    <submittedName>
        <fullName evidence="3">DNA-binding transcriptional activator EvgA</fullName>
    </submittedName>
</protein>
<name>A0A3S4FW42_SEROD</name>
<evidence type="ECO:0000313" key="3">
    <source>
        <dbReference type="EMBL" id="VDZ65337.1"/>
    </source>
</evidence>
<feature type="domain" description="HTH luxR-type" evidence="2">
    <location>
        <begin position="152"/>
        <end position="208"/>
    </location>
</feature>
<dbReference type="PANTHER" id="PTHR43214:SF43">
    <property type="entry name" value="TWO-COMPONENT RESPONSE REGULATOR"/>
    <property type="match status" value="1"/>
</dbReference>
<keyword evidence="1 3" id="KW-0238">DNA-binding</keyword>
<dbReference type="AlphaFoldDB" id="A0A3S4FW42"/>
<dbReference type="GO" id="GO:0003677">
    <property type="term" value="F:DNA binding"/>
    <property type="evidence" value="ECO:0007669"/>
    <property type="project" value="UniProtKB-KW"/>
</dbReference>
<dbReference type="KEGG" id="sof:NCTC11214_05422"/>
<dbReference type="SMART" id="SM00421">
    <property type="entry name" value="HTH_LUXR"/>
    <property type="match status" value="1"/>
</dbReference>
<dbReference type="InterPro" id="IPR016032">
    <property type="entry name" value="Sig_transdc_resp-reg_C-effctor"/>
</dbReference>